<sequence length="242" mass="26528">MRTLSARLICRQSFSLGKSFFQLYGQLLLTLLPHQECWVCRARGARSPGSARDGHSTHYQPQVIKFAMEHQCIILCLPPHTTHESQPLDVGVFAPLKVQWSTVCHKFYQKNPGKVINRFNFSTMFSEAWYGAITPNNIMGGFRKAGVFPFDPEAVTLSTPPDNSAKIHCSAEVRETSPEMVSPNNPDLETVPGESASGSSESVVGDPCTSKTSISDSCTLQTAVSDLCTPKASDLYTPDPTE</sequence>
<feature type="region of interest" description="Disordered" evidence="1">
    <location>
        <begin position="174"/>
        <end position="215"/>
    </location>
</feature>
<evidence type="ECO:0000259" key="2">
    <source>
        <dbReference type="Pfam" id="PF03184"/>
    </source>
</evidence>
<dbReference type="AlphaFoldDB" id="A0AA35RK90"/>
<accession>A0AA35RK90</accession>
<protein>
    <recommendedName>
        <fullName evidence="2">DDE-1 domain-containing protein</fullName>
    </recommendedName>
</protein>
<proteinExistence type="predicted"/>
<dbReference type="Pfam" id="PF03184">
    <property type="entry name" value="DDE_1"/>
    <property type="match status" value="1"/>
</dbReference>
<reference evidence="3" key="1">
    <citation type="submission" date="2023-03" db="EMBL/GenBank/DDBJ databases">
        <authorList>
            <person name="Steffen K."/>
            <person name="Cardenas P."/>
        </authorList>
    </citation>
    <scope>NUCLEOTIDE SEQUENCE</scope>
</reference>
<comment type="caution">
    <text evidence="3">The sequence shown here is derived from an EMBL/GenBank/DDBJ whole genome shotgun (WGS) entry which is preliminary data.</text>
</comment>
<dbReference type="InterPro" id="IPR004875">
    <property type="entry name" value="DDE_SF_endonuclease_dom"/>
</dbReference>
<organism evidence="3 4">
    <name type="scientific">Geodia barretti</name>
    <name type="common">Barrett's horny sponge</name>
    <dbReference type="NCBI Taxonomy" id="519541"/>
    <lineage>
        <taxon>Eukaryota</taxon>
        <taxon>Metazoa</taxon>
        <taxon>Porifera</taxon>
        <taxon>Demospongiae</taxon>
        <taxon>Heteroscleromorpha</taxon>
        <taxon>Tetractinellida</taxon>
        <taxon>Astrophorina</taxon>
        <taxon>Geodiidae</taxon>
        <taxon>Geodia</taxon>
    </lineage>
</organism>
<feature type="non-terminal residue" evidence="3">
    <location>
        <position position="1"/>
    </location>
</feature>
<keyword evidence="4" id="KW-1185">Reference proteome</keyword>
<name>A0AA35RK90_GEOBA</name>
<feature type="domain" description="DDE-1" evidence="2">
    <location>
        <begin position="53"/>
        <end position="142"/>
    </location>
</feature>
<dbReference type="Proteomes" id="UP001174909">
    <property type="component" value="Unassembled WGS sequence"/>
</dbReference>
<gene>
    <name evidence="3" type="ORF">GBAR_LOCUS7784</name>
</gene>
<evidence type="ECO:0000313" key="3">
    <source>
        <dbReference type="EMBL" id="CAI8012136.1"/>
    </source>
</evidence>
<feature type="compositionally biased region" description="Low complexity" evidence="1">
    <location>
        <begin position="193"/>
        <end position="205"/>
    </location>
</feature>
<evidence type="ECO:0000313" key="4">
    <source>
        <dbReference type="Proteomes" id="UP001174909"/>
    </source>
</evidence>
<dbReference type="EMBL" id="CASHTH010001158">
    <property type="protein sequence ID" value="CAI8012136.1"/>
    <property type="molecule type" value="Genomic_DNA"/>
</dbReference>
<evidence type="ECO:0000256" key="1">
    <source>
        <dbReference type="SAM" id="MobiDB-lite"/>
    </source>
</evidence>
<dbReference type="GO" id="GO:0003676">
    <property type="term" value="F:nucleic acid binding"/>
    <property type="evidence" value="ECO:0007669"/>
    <property type="project" value="InterPro"/>
</dbReference>